<reference evidence="2" key="1">
    <citation type="submission" date="2025-08" db="UniProtKB">
        <authorList>
            <consortium name="RefSeq"/>
        </authorList>
    </citation>
    <scope>IDENTIFICATION</scope>
</reference>
<feature type="region of interest" description="Disordered" evidence="1">
    <location>
        <begin position="1"/>
        <end position="31"/>
    </location>
</feature>
<dbReference type="PANTHER" id="PTHR33240:SF8">
    <property type="entry name" value="OS03G0439900 PROTEIN"/>
    <property type="match status" value="1"/>
</dbReference>
<dbReference type="RefSeq" id="XP_016445384.1">
    <property type="nucleotide sequence ID" value="XM_016589898.1"/>
</dbReference>
<sequence length="186" mass="21720">MASAIYQKRHHALSRHEEGPPRPRTGTQQNEREIVYALEKLEPKVKWPQKMRSDPSNRKSDALCEFYQERGHKSEDCIALRQEVVNMFHQGHLKELLSDRKRTNFDRGREQHQGPPKPPSQTRTIQMIIGGSDDASINIIKFTTTHKLKRSITHEWYYELEESIISNKSDTHGLVFPHYDAHVITL</sequence>
<dbReference type="AlphaFoldDB" id="A0A1S3XZU8"/>
<gene>
    <name evidence="2" type="primary">LOC107770576</name>
</gene>
<dbReference type="KEGG" id="nta:107770576"/>
<evidence type="ECO:0000313" key="2">
    <source>
        <dbReference type="RefSeq" id="XP_016445384.1"/>
    </source>
</evidence>
<protein>
    <recommendedName>
        <fullName evidence="3">Retrotransposon gag domain-containing protein</fullName>
    </recommendedName>
</protein>
<name>A0A1S3XZU8_TOBAC</name>
<organism evidence="2">
    <name type="scientific">Nicotiana tabacum</name>
    <name type="common">Common tobacco</name>
    <dbReference type="NCBI Taxonomy" id="4097"/>
    <lineage>
        <taxon>Eukaryota</taxon>
        <taxon>Viridiplantae</taxon>
        <taxon>Streptophyta</taxon>
        <taxon>Embryophyta</taxon>
        <taxon>Tracheophyta</taxon>
        <taxon>Spermatophyta</taxon>
        <taxon>Magnoliopsida</taxon>
        <taxon>eudicotyledons</taxon>
        <taxon>Gunneridae</taxon>
        <taxon>Pentapetalae</taxon>
        <taxon>asterids</taxon>
        <taxon>lamiids</taxon>
        <taxon>Solanales</taxon>
        <taxon>Solanaceae</taxon>
        <taxon>Nicotianoideae</taxon>
        <taxon>Nicotianeae</taxon>
        <taxon>Nicotiana</taxon>
    </lineage>
</organism>
<dbReference type="OrthoDB" id="1752268at2759"/>
<dbReference type="PANTHER" id="PTHR33240">
    <property type="entry name" value="OS08G0508500 PROTEIN"/>
    <property type="match status" value="1"/>
</dbReference>
<proteinExistence type="predicted"/>
<dbReference type="PaxDb" id="4097-A0A1S3XZU8"/>
<evidence type="ECO:0000256" key="1">
    <source>
        <dbReference type="SAM" id="MobiDB-lite"/>
    </source>
</evidence>
<evidence type="ECO:0008006" key="3">
    <source>
        <dbReference type="Google" id="ProtNLM"/>
    </source>
</evidence>
<accession>A0A1S3XZU8</accession>